<dbReference type="EnsemblMetazoa" id="GMOY014063.R1209">
    <property type="protein sequence ID" value="GMOY014063.P1209"/>
    <property type="gene ID" value="GMOY014063"/>
</dbReference>
<dbReference type="Proteomes" id="UP000092444">
    <property type="component" value="Unassembled WGS sequence"/>
</dbReference>
<evidence type="ECO:0000313" key="2">
    <source>
        <dbReference type="Proteomes" id="UP000092444"/>
    </source>
</evidence>
<proteinExistence type="predicted"/>
<name>A0ABK9NFV4_GLOMM</name>
<reference evidence="1" key="1">
    <citation type="submission" date="2025-05" db="UniProtKB">
        <authorList>
            <consortium name="EnsemblMetazoa"/>
        </authorList>
    </citation>
    <scope>IDENTIFICATION</scope>
    <source>
        <strain evidence="1">Yale</strain>
    </source>
</reference>
<keyword evidence="2" id="KW-1185">Reference proteome</keyword>
<sequence length="71" mass="7905">MGPIRRLMLSPIHMRPESAAAVVKADVVLRNFVKMHDGSLCETTRLPGNDANSNDVPLRETLKNYLNQNST</sequence>
<protein>
    <submittedName>
        <fullName evidence="1">Uncharacterized protein</fullName>
    </submittedName>
</protein>
<organism evidence="1 2">
    <name type="scientific">Glossina morsitans morsitans</name>
    <name type="common">Savannah tsetse fly</name>
    <dbReference type="NCBI Taxonomy" id="37546"/>
    <lineage>
        <taxon>Eukaryota</taxon>
        <taxon>Metazoa</taxon>
        <taxon>Ecdysozoa</taxon>
        <taxon>Arthropoda</taxon>
        <taxon>Hexapoda</taxon>
        <taxon>Insecta</taxon>
        <taxon>Pterygota</taxon>
        <taxon>Neoptera</taxon>
        <taxon>Endopterygota</taxon>
        <taxon>Diptera</taxon>
        <taxon>Brachycera</taxon>
        <taxon>Muscomorpha</taxon>
        <taxon>Hippoboscoidea</taxon>
        <taxon>Glossinidae</taxon>
        <taxon>Glossina</taxon>
    </lineage>
</organism>
<dbReference type="EMBL" id="CCAG010008035">
    <property type="status" value="NOT_ANNOTATED_CDS"/>
    <property type="molecule type" value="Genomic_DNA"/>
</dbReference>
<accession>A0ABK9NFV4</accession>
<evidence type="ECO:0000313" key="1">
    <source>
        <dbReference type="EnsemblMetazoa" id="GMOY014063.P1209"/>
    </source>
</evidence>